<evidence type="ECO:0000256" key="2">
    <source>
        <dbReference type="SAM" id="Phobius"/>
    </source>
</evidence>
<feature type="transmembrane region" description="Helical" evidence="2">
    <location>
        <begin position="113"/>
        <end position="134"/>
    </location>
</feature>
<evidence type="ECO:0008006" key="5">
    <source>
        <dbReference type="Google" id="ProtNLM"/>
    </source>
</evidence>
<comment type="caution">
    <text evidence="3">The sequence shown here is derived from an EMBL/GenBank/DDBJ whole genome shotgun (WGS) entry which is preliminary data.</text>
</comment>
<organism evidence="3 4">
    <name type="scientific">Actinacidiphila oryziradicis</name>
    <dbReference type="NCBI Taxonomy" id="2571141"/>
    <lineage>
        <taxon>Bacteria</taxon>
        <taxon>Bacillati</taxon>
        <taxon>Actinomycetota</taxon>
        <taxon>Actinomycetes</taxon>
        <taxon>Kitasatosporales</taxon>
        <taxon>Streptomycetaceae</taxon>
        <taxon>Actinacidiphila</taxon>
    </lineage>
</organism>
<feature type="region of interest" description="Disordered" evidence="1">
    <location>
        <begin position="425"/>
        <end position="453"/>
    </location>
</feature>
<evidence type="ECO:0000256" key="1">
    <source>
        <dbReference type="SAM" id="MobiDB-lite"/>
    </source>
</evidence>
<dbReference type="Proteomes" id="UP000305778">
    <property type="component" value="Unassembled WGS sequence"/>
</dbReference>
<reference evidence="3 4" key="1">
    <citation type="submission" date="2019-04" db="EMBL/GenBank/DDBJ databases">
        <title>Streptomyces oryziradicis sp. nov., a novel actinomycete isolated from rhizosphere soil of rice (Oryza sativa L.).</title>
        <authorList>
            <person name="Li C."/>
        </authorList>
    </citation>
    <scope>NUCLEOTIDE SEQUENCE [LARGE SCALE GENOMIC DNA]</scope>
    <source>
        <strain evidence="3 4">NEAU-C40</strain>
    </source>
</reference>
<dbReference type="AlphaFoldDB" id="A0A4U0SP20"/>
<gene>
    <name evidence="3" type="ORF">FCI23_09740</name>
</gene>
<dbReference type="EMBL" id="SUMC01000007">
    <property type="protein sequence ID" value="TKA11622.1"/>
    <property type="molecule type" value="Genomic_DNA"/>
</dbReference>
<sequence length="453" mass="47687">MLLLLVGLTLAGNLLWVMARHSTIGVGLLLGVQVWTVAAGGQLPAMSLGVSIYPADALAICAFCIGVARLLRHGLPARAGMLPLLILIALAGWSAARGIATFGLQAVGNDGRGAFWCVLAAALYVATTPLSAALDRAVTRTWLASVAAYAVLCLVGWASIGLHPVTAHVTVGGVEVDPRPVPAAAALVLVQGAALLMCPLGADRTATALRRRGKLLGAAVLLAFIILLQQRSVWMAGGAMAVTWWALRPVRAGQRITSAVAGATALSMTALAFAVGAFGRIGGVLSDSAAETQGDHSTFAWRVLGWQDLLNEPRSLVQWLTGGPFGSGYDRYIKGALVAVSPHDYYLHVVLRLGLIGLMVLVVLYVLIWRQLIRSGYAVLALRLMIVGQLVFFVSFAASMEQGVLLGFCLWRARRGVLSATTVTEPTDRTSPITSRSDVPSYADALPPDAMRQ</sequence>
<protein>
    <recommendedName>
        <fullName evidence="5">O-antigen ligase family protein</fullName>
    </recommendedName>
</protein>
<accession>A0A4U0SP20</accession>
<keyword evidence="2" id="KW-1133">Transmembrane helix</keyword>
<keyword evidence="2" id="KW-0472">Membrane</keyword>
<proteinExistence type="predicted"/>
<evidence type="ECO:0000313" key="3">
    <source>
        <dbReference type="EMBL" id="TKA11622.1"/>
    </source>
</evidence>
<dbReference type="OrthoDB" id="4074538at2"/>
<feature type="transmembrane region" description="Helical" evidence="2">
    <location>
        <begin position="141"/>
        <end position="160"/>
    </location>
</feature>
<dbReference type="RefSeq" id="WP_136723085.1">
    <property type="nucleotide sequence ID" value="NZ_SUMC01000007.1"/>
</dbReference>
<feature type="transmembrane region" description="Helical" evidence="2">
    <location>
        <begin position="52"/>
        <end position="71"/>
    </location>
</feature>
<feature type="transmembrane region" description="Helical" evidence="2">
    <location>
        <begin position="345"/>
        <end position="368"/>
    </location>
</feature>
<name>A0A4U0SP20_9ACTN</name>
<feature type="transmembrane region" description="Helical" evidence="2">
    <location>
        <begin position="380"/>
        <end position="398"/>
    </location>
</feature>
<feature type="compositionally biased region" description="Polar residues" evidence="1">
    <location>
        <begin position="425"/>
        <end position="438"/>
    </location>
</feature>
<feature type="transmembrane region" description="Helical" evidence="2">
    <location>
        <begin position="83"/>
        <end position="107"/>
    </location>
</feature>
<keyword evidence="2" id="KW-0812">Transmembrane</keyword>
<feature type="transmembrane region" description="Helical" evidence="2">
    <location>
        <begin position="257"/>
        <end position="278"/>
    </location>
</feature>
<feature type="transmembrane region" description="Helical" evidence="2">
    <location>
        <begin position="180"/>
        <end position="200"/>
    </location>
</feature>
<evidence type="ECO:0000313" key="4">
    <source>
        <dbReference type="Proteomes" id="UP000305778"/>
    </source>
</evidence>
<keyword evidence="4" id="KW-1185">Reference proteome</keyword>